<name>A0A1G9H5S6_9ACTN</name>
<dbReference type="EMBL" id="FNGF01000003">
    <property type="protein sequence ID" value="SDL08212.1"/>
    <property type="molecule type" value="Genomic_DNA"/>
</dbReference>
<sequence>MSQFKAETLYRQVEAFERARAINTYCDVLEQQIEAADVLESDRDGATAWLAWARVHAAQIDPFRTLPTMPNAPEFTSEQLARFMDGAETLEPQRDRFRSTPPQYMEPALTLLHLQAEKSSFRRWHPHV</sequence>
<evidence type="ECO:0000313" key="1">
    <source>
        <dbReference type="EMBL" id="SDL08212.1"/>
    </source>
</evidence>
<gene>
    <name evidence="1" type="ORF">SAMN05216298_2634</name>
</gene>
<accession>A0A1G9H5S6</accession>
<dbReference type="Proteomes" id="UP000198662">
    <property type="component" value="Unassembled WGS sequence"/>
</dbReference>
<reference evidence="2" key="1">
    <citation type="submission" date="2016-10" db="EMBL/GenBank/DDBJ databases">
        <authorList>
            <person name="Varghese N."/>
            <person name="Submissions S."/>
        </authorList>
    </citation>
    <scope>NUCLEOTIDE SEQUENCE [LARGE SCALE GENOMIC DNA]</scope>
    <source>
        <strain evidence="2">CGMCC 4.3147</strain>
    </source>
</reference>
<dbReference type="OrthoDB" id="3989267at2"/>
<dbReference type="AlphaFoldDB" id="A0A1G9H5S6"/>
<proteinExistence type="predicted"/>
<organism evidence="1 2">
    <name type="scientific">Glycomyces sambucus</name>
    <dbReference type="NCBI Taxonomy" id="380244"/>
    <lineage>
        <taxon>Bacteria</taxon>
        <taxon>Bacillati</taxon>
        <taxon>Actinomycetota</taxon>
        <taxon>Actinomycetes</taxon>
        <taxon>Glycomycetales</taxon>
        <taxon>Glycomycetaceae</taxon>
        <taxon>Glycomyces</taxon>
    </lineage>
</organism>
<dbReference type="RefSeq" id="WP_091049191.1">
    <property type="nucleotide sequence ID" value="NZ_FNGF01000003.1"/>
</dbReference>
<keyword evidence="2" id="KW-1185">Reference proteome</keyword>
<evidence type="ECO:0000313" key="2">
    <source>
        <dbReference type="Proteomes" id="UP000198662"/>
    </source>
</evidence>
<protein>
    <submittedName>
        <fullName evidence="1">Uncharacterized protein</fullName>
    </submittedName>
</protein>